<reference evidence="1 2" key="1">
    <citation type="submission" date="2018-02" db="EMBL/GenBank/DDBJ databases">
        <title>The draft genome of Sphingobacterium sp. 5JN-11.</title>
        <authorList>
            <person name="Liu L."/>
            <person name="Li L."/>
            <person name="Liang L."/>
            <person name="Zhang X."/>
            <person name="Wang T."/>
        </authorList>
    </citation>
    <scope>NUCLEOTIDE SEQUENCE [LARGE SCALE GENOMIC DNA]</scope>
    <source>
        <strain evidence="1 2">5JN-11</strain>
    </source>
</reference>
<dbReference type="RefSeq" id="WP_105718331.1">
    <property type="nucleotide sequence ID" value="NZ_PVBQ01000019.1"/>
</dbReference>
<dbReference type="OrthoDB" id="708502at2"/>
<dbReference type="GO" id="GO:0003677">
    <property type="term" value="F:DNA binding"/>
    <property type="evidence" value="ECO:0007669"/>
    <property type="project" value="InterPro"/>
</dbReference>
<sequence length="187" mass="21290">MNTKHETYNKEVIKRVLLIMEIVDLTVEGFAAFVEREPSHIYGVLNGSRSLSESLAVKIGKKLGFSGAKIFNLSSEVPSNISKSDILIQFKKDNKENLKYFQSSTTDRSANAFILEILLKDDFLKKPQYLRDIEIYSKDTLKRTFVGDQLSKALRYAVKVGKLKSKKAPIRLKDGEFGARQVDVYYL</sequence>
<dbReference type="EMBL" id="PVBQ01000019">
    <property type="protein sequence ID" value="PRD45530.1"/>
    <property type="molecule type" value="Genomic_DNA"/>
</dbReference>
<name>A0A2S9IYH1_9SPHI</name>
<evidence type="ECO:0000313" key="1">
    <source>
        <dbReference type="EMBL" id="PRD45530.1"/>
    </source>
</evidence>
<accession>A0A2S9IYH1</accession>
<evidence type="ECO:0000313" key="2">
    <source>
        <dbReference type="Proteomes" id="UP000239711"/>
    </source>
</evidence>
<dbReference type="InterPro" id="IPR010982">
    <property type="entry name" value="Lambda_DNA-bd_dom_sf"/>
</dbReference>
<dbReference type="AlphaFoldDB" id="A0A2S9IYH1"/>
<dbReference type="SUPFAM" id="SSF47413">
    <property type="entry name" value="lambda repressor-like DNA-binding domains"/>
    <property type="match status" value="1"/>
</dbReference>
<dbReference type="Proteomes" id="UP000239711">
    <property type="component" value="Unassembled WGS sequence"/>
</dbReference>
<organism evidence="1 2">
    <name type="scientific">Sphingobacterium haloxyli</name>
    <dbReference type="NCBI Taxonomy" id="2100533"/>
    <lineage>
        <taxon>Bacteria</taxon>
        <taxon>Pseudomonadati</taxon>
        <taxon>Bacteroidota</taxon>
        <taxon>Sphingobacteriia</taxon>
        <taxon>Sphingobacteriales</taxon>
        <taxon>Sphingobacteriaceae</taxon>
        <taxon>Sphingobacterium</taxon>
    </lineage>
</organism>
<proteinExistence type="predicted"/>
<gene>
    <name evidence="1" type="ORF">C5745_17610</name>
</gene>
<keyword evidence="2" id="KW-1185">Reference proteome</keyword>
<comment type="caution">
    <text evidence="1">The sequence shown here is derived from an EMBL/GenBank/DDBJ whole genome shotgun (WGS) entry which is preliminary data.</text>
</comment>
<protein>
    <submittedName>
        <fullName evidence="1">Uncharacterized protein</fullName>
    </submittedName>
</protein>